<comment type="caution">
    <text evidence="1">The sequence shown here is derived from an EMBL/GenBank/DDBJ whole genome shotgun (WGS) entry which is preliminary data.</text>
</comment>
<dbReference type="Proteomes" id="UP001152531">
    <property type="component" value="Unassembled WGS sequence"/>
</dbReference>
<keyword evidence="2" id="KW-1185">Reference proteome</keyword>
<dbReference type="EMBL" id="CALSDN010000002">
    <property type="protein sequence ID" value="CAH6719411.1"/>
    <property type="molecule type" value="Genomic_DNA"/>
</dbReference>
<gene>
    <name evidence="1" type="ORF">CLIB1444_02S07976</name>
</gene>
<evidence type="ECO:0000313" key="2">
    <source>
        <dbReference type="Proteomes" id="UP001152531"/>
    </source>
</evidence>
<organism evidence="1 2">
    <name type="scientific">[Candida] jaroonii</name>
    <dbReference type="NCBI Taxonomy" id="467808"/>
    <lineage>
        <taxon>Eukaryota</taxon>
        <taxon>Fungi</taxon>
        <taxon>Dikarya</taxon>
        <taxon>Ascomycota</taxon>
        <taxon>Saccharomycotina</taxon>
        <taxon>Pichiomycetes</taxon>
        <taxon>Debaryomycetaceae</taxon>
        <taxon>Yamadazyma</taxon>
    </lineage>
</organism>
<evidence type="ECO:0000313" key="1">
    <source>
        <dbReference type="EMBL" id="CAH6719411.1"/>
    </source>
</evidence>
<name>A0ACA9Y381_9ASCO</name>
<sequence>MIRPIVRSTRISRFPRIGIPTYLVARIAPIRRIHLKDYYEPKDPIQGNLIALKTPKPTPKILNPVNNVSEIIDTQTYEAQNIEEAVKENESQPIVGSLVYYGRLGLVLKESNSRFDGSSVIVLNDMNEIETVRVSQLIQHFHGVVDAEWVNNLKLLSSFPEDYSRGLMVDLLREFYLRSESFQVQVGPSIDILYAQGHHIIHPIKVIKDISCSNHFDQSCALMSIYLHVHSKPEKFMIMKLEAYSSLFPPVRRYISIKESVSDLVREYLANPISSDVMVEGEPHGFFSIVHPEYRGLLETMKLSIIHPHPVLLEALNSNKSQILRKLKHWGVYTDDTDIYASCLFDPMVENKTSVQSAKEVKPKITVSTELHDYFRYLRKECFDTIYAFNVNNTTIGISLNKRNSRNFTINLHIPDVSTKLSPDSDEFNSLINKTENMRSITTKGTNPIFDSKFTESLNFQGRMKDKQLDRLSDLFNSNDSFNPDTTCLTISVPYNTFESNPFVKYDKDEAVDTKIQLSSISSEKIKFLDEAFLGKAINGKSSTLPIHVFKSAHKDELDNDTYYTLGFMYEYLLTHSKHRNVNGASNYQNILPHEARTPKGKVDFFLRELQLFASNVTNKYAFDNGIPLVKRVQTLSSSTFDPANDDALVYHNNKLLPYYHATSYFQSLLSRDENGNVSLSAKVIGNKYLKRPYFTSTNVHDFPSGLKLGYSEILEVFDSTWSILNQFQLLSFLHLDYVNHKSMRLNSNFKNKFGFLKRKGYNVNGPLREHVLQKYIQPMDDSTAIAEWIESNCHKYETLKVWEKTLESEETLNLHCVVTDIGEDFDRGKLVTVEVENWDVKVEMVTWTNIQVGQVLKSHEVILLNPIEGLCILKESFL</sequence>
<reference evidence="1" key="1">
    <citation type="submission" date="2022-06" db="EMBL/GenBank/DDBJ databases">
        <authorList>
            <person name="Legras J.-L."/>
            <person name="Devillers H."/>
            <person name="Grondin C."/>
        </authorList>
    </citation>
    <scope>NUCLEOTIDE SEQUENCE</scope>
    <source>
        <strain evidence="1">CLIB 1444</strain>
    </source>
</reference>
<accession>A0ACA9Y381</accession>
<protein>
    <submittedName>
        <fullName evidence="1">Uncharacterized protein</fullName>
    </submittedName>
</protein>
<proteinExistence type="predicted"/>